<gene>
    <name evidence="5" type="primary">Pkib_1</name>
    <name evidence="5" type="ORF">NOTORN_R14937</name>
</gene>
<evidence type="ECO:0000313" key="6">
    <source>
        <dbReference type="Proteomes" id="UP000531938"/>
    </source>
</evidence>
<keyword evidence="6" id="KW-1185">Reference proteome</keyword>
<dbReference type="Proteomes" id="UP000531938">
    <property type="component" value="Unassembled WGS sequence"/>
</dbReference>
<organism evidence="5 6">
    <name type="scientific">Nothoprocta ornata</name>
    <dbReference type="NCBI Taxonomy" id="83376"/>
    <lineage>
        <taxon>Eukaryota</taxon>
        <taxon>Metazoa</taxon>
        <taxon>Chordata</taxon>
        <taxon>Craniata</taxon>
        <taxon>Vertebrata</taxon>
        <taxon>Euteleostomi</taxon>
        <taxon>Archelosauria</taxon>
        <taxon>Archosauria</taxon>
        <taxon>Dinosauria</taxon>
        <taxon>Saurischia</taxon>
        <taxon>Theropoda</taxon>
        <taxon>Coelurosauria</taxon>
        <taxon>Aves</taxon>
        <taxon>Palaeognathae</taxon>
        <taxon>Tinamiformes</taxon>
        <taxon>Tinamidae</taxon>
        <taxon>Nothoprocta</taxon>
    </lineage>
</organism>
<sequence length="57" mass="5716">MTDVEPGVTDFAASGRAGRRNALPDILGSPAGAGTADLPHKLAELSVSEGNARVLVS</sequence>
<accession>A0A7K7B4H0</accession>
<evidence type="ECO:0000256" key="3">
    <source>
        <dbReference type="ARBA" id="ARBA00023013"/>
    </source>
</evidence>
<dbReference type="AlphaFoldDB" id="A0A7K7B4H0"/>
<evidence type="ECO:0000256" key="1">
    <source>
        <dbReference type="ARBA" id="ARBA00002844"/>
    </source>
</evidence>
<evidence type="ECO:0000256" key="2">
    <source>
        <dbReference type="ARBA" id="ARBA00006393"/>
    </source>
</evidence>
<dbReference type="InterPro" id="IPR004171">
    <property type="entry name" value="cAMP_dep_PKI"/>
</dbReference>
<keyword evidence="3" id="KW-0649">Protein kinase inhibitor</keyword>
<comment type="similarity">
    <text evidence="2">Belongs to the PKI family.</text>
</comment>
<dbReference type="PANTHER" id="PTHR15416">
    <property type="entry name" value="CAMP-DEPENDENT PROTEIN KINASE INHIBITOR/PKI"/>
    <property type="match status" value="1"/>
</dbReference>
<proteinExistence type="inferred from homology"/>
<comment type="function">
    <text evidence="1">Extremely potent competitive inhibitor of cAMP-dependent protein kinase activity, this protein interacts with the catalytic subunit of the enzyme after the cAMP-induced dissociation of its regulatory chains.</text>
</comment>
<evidence type="ECO:0000256" key="4">
    <source>
        <dbReference type="SAM" id="MobiDB-lite"/>
    </source>
</evidence>
<reference evidence="5 6" key="1">
    <citation type="submission" date="2019-09" db="EMBL/GenBank/DDBJ databases">
        <title>Bird 10,000 Genomes (B10K) Project - Family phase.</title>
        <authorList>
            <person name="Zhang G."/>
        </authorList>
    </citation>
    <scope>NUCLEOTIDE SEQUENCE [LARGE SCALE GENOMIC DNA]</scope>
    <source>
        <strain evidence="5">B10K-MSB-03</strain>
    </source>
</reference>
<evidence type="ECO:0000313" key="5">
    <source>
        <dbReference type="EMBL" id="NWY03057.1"/>
    </source>
</evidence>
<comment type="caution">
    <text evidence="5">The sequence shown here is derived from an EMBL/GenBank/DDBJ whole genome shotgun (WGS) entry which is preliminary data.</text>
</comment>
<feature type="non-terminal residue" evidence="5">
    <location>
        <position position="57"/>
    </location>
</feature>
<feature type="non-terminal residue" evidence="5">
    <location>
        <position position="1"/>
    </location>
</feature>
<feature type="region of interest" description="Disordered" evidence="4">
    <location>
        <begin position="1"/>
        <end position="35"/>
    </location>
</feature>
<protein>
    <submittedName>
        <fullName evidence="5">IPKB inhibitor</fullName>
    </submittedName>
</protein>
<name>A0A7K7B4H0_9AVES</name>
<dbReference type="Pfam" id="PF02827">
    <property type="entry name" value="PKI"/>
    <property type="match status" value="1"/>
</dbReference>
<dbReference type="EMBL" id="VZSH01000134">
    <property type="protein sequence ID" value="NWY03057.1"/>
    <property type="molecule type" value="Genomic_DNA"/>
</dbReference>
<dbReference type="GO" id="GO:0004862">
    <property type="term" value="F:cAMP-dependent protein kinase inhibitor activity"/>
    <property type="evidence" value="ECO:0007669"/>
    <property type="project" value="InterPro"/>
</dbReference>